<dbReference type="GO" id="GO:0003824">
    <property type="term" value="F:catalytic activity"/>
    <property type="evidence" value="ECO:0007669"/>
    <property type="project" value="InterPro"/>
</dbReference>
<dbReference type="PANTHER" id="PTHR11895">
    <property type="entry name" value="TRANSAMIDASE"/>
    <property type="match status" value="1"/>
</dbReference>
<reference evidence="2" key="1">
    <citation type="submission" date="2016-03" db="EMBL/GenBank/DDBJ databases">
        <authorList>
            <person name="Borrel G."/>
            <person name="Mccann A."/>
            <person name="O'Toole P.W."/>
        </authorList>
    </citation>
    <scope>NUCLEOTIDE SEQUENCE</scope>
    <source>
        <strain evidence="2">183</strain>
    </source>
</reference>
<evidence type="ECO:0000259" key="1">
    <source>
        <dbReference type="Pfam" id="PF01425"/>
    </source>
</evidence>
<dbReference type="Pfam" id="PF01425">
    <property type="entry name" value="Amidase"/>
    <property type="match status" value="1"/>
</dbReference>
<dbReference type="RefSeq" id="WP_400194928.1">
    <property type="nucleotide sequence ID" value="NZ_CAYAYE010000028.1"/>
</dbReference>
<protein>
    <submittedName>
        <fullName evidence="2">tRNA amidotransferase</fullName>
    </submittedName>
</protein>
<sequence length="436" mass="48122">MSLEKFIEAADKHEVFADRLDKVELDGCKFHFSAKDNLCSTEFQARAGSRILEGYRPPFDATPVKKMREAGGLLIGKTNMDEFGFGTFSVNSAYGIPKNPFDPQRSCGGSSGGAAAAACIIPGHVALGVSTGGSISCPASFCGVVGFTPTYGRVSRYGLIDYGNSLDKVGILSRTAKDVRRFLPVISGKDERDPTSCTQPSLDMNGKVAEVAVPSELTQNISAEVMSCFENALKQLEDMGIKVRRISMPSLKYAIPAYYILATSEASTNLARYCGMRFGVMNEDFDKSFNEFFSKPRSEEFGDEAKRRVLLGTFSRMVGFRNKYYMKALQVRQLIIREYNKVFEECDAVVSPTMPFIPKRFDEIASMAPLEIYQADFLTVPPNLTGMPHVSVPCGYHDNLPVGLQAVAAQWNEGSLVEFAENWESNFEYKFPEAVQ</sequence>
<evidence type="ECO:0000313" key="3">
    <source>
        <dbReference type="Proteomes" id="UP000752814"/>
    </source>
</evidence>
<dbReference type="SUPFAM" id="SSF75304">
    <property type="entry name" value="Amidase signature (AS) enzymes"/>
    <property type="match status" value="1"/>
</dbReference>
<dbReference type="InterPro" id="IPR023631">
    <property type="entry name" value="Amidase_dom"/>
</dbReference>
<evidence type="ECO:0000313" key="2">
    <source>
        <dbReference type="EMBL" id="TQS84129.1"/>
    </source>
</evidence>
<dbReference type="EMBL" id="LVVT01000007">
    <property type="protein sequence ID" value="TQS84129.1"/>
    <property type="molecule type" value="Genomic_DNA"/>
</dbReference>
<gene>
    <name evidence="2" type="ORF">A3207_07400</name>
</gene>
<feature type="domain" description="Amidase" evidence="1">
    <location>
        <begin position="32"/>
        <end position="416"/>
    </location>
</feature>
<dbReference type="InterPro" id="IPR036928">
    <property type="entry name" value="AS_sf"/>
</dbReference>
<dbReference type="Proteomes" id="UP000752814">
    <property type="component" value="Unassembled WGS sequence"/>
</dbReference>
<accession>A0A8J8TF39</accession>
<organism evidence="2 3">
    <name type="scientific">Candidatus Methanomassiliicoccus intestinalis</name>
    <dbReference type="NCBI Taxonomy" id="1406512"/>
    <lineage>
        <taxon>Archaea</taxon>
        <taxon>Methanobacteriati</taxon>
        <taxon>Thermoplasmatota</taxon>
        <taxon>Thermoplasmata</taxon>
        <taxon>Methanomassiliicoccales</taxon>
        <taxon>Methanomassiliicoccaceae</taxon>
        <taxon>Methanomassiliicoccus</taxon>
    </lineage>
</organism>
<dbReference type="InterPro" id="IPR000120">
    <property type="entry name" value="Amidase"/>
</dbReference>
<dbReference type="PANTHER" id="PTHR11895:SF7">
    <property type="entry name" value="GLUTAMYL-TRNA(GLN) AMIDOTRANSFERASE SUBUNIT A, MITOCHONDRIAL"/>
    <property type="match status" value="1"/>
</dbReference>
<comment type="caution">
    <text evidence="2">The sequence shown here is derived from an EMBL/GenBank/DDBJ whole genome shotgun (WGS) entry which is preliminary data.</text>
</comment>
<dbReference type="AlphaFoldDB" id="A0A8J8TF39"/>
<proteinExistence type="predicted"/>
<dbReference type="Gene3D" id="3.90.1300.10">
    <property type="entry name" value="Amidase signature (AS) domain"/>
    <property type="match status" value="1"/>
</dbReference>
<name>A0A8J8TF39_9ARCH</name>